<dbReference type="RefSeq" id="XP_010517388.1">
    <property type="nucleotide sequence ID" value="XM_010519086.2"/>
</dbReference>
<dbReference type="GeneID" id="104792846"/>
<keyword evidence="1" id="KW-1133">Transmembrane helix</keyword>
<dbReference type="PANTHER" id="PTHR31111">
    <property type="entry name" value="BNAA05G37150D PROTEIN-RELATED"/>
    <property type="match status" value="1"/>
</dbReference>
<dbReference type="NCBIfam" id="TIGR01640">
    <property type="entry name" value="F_box_assoc_1"/>
    <property type="match status" value="1"/>
</dbReference>
<reference evidence="4" key="2">
    <citation type="submission" date="2025-08" db="UniProtKB">
        <authorList>
            <consortium name="RefSeq"/>
        </authorList>
    </citation>
    <scope>IDENTIFICATION</scope>
    <source>
        <tissue evidence="4">Leaf</tissue>
    </source>
</reference>
<evidence type="ECO:0000313" key="3">
    <source>
        <dbReference type="Proteomes" id="UP000694864"/>
    </source>
</evidence>
<sequence>MGEEKAGKPPPIFLPPELVEEILLRNRRILAAVVVDHRPESRRFEGDEEEEIEVFYTHCDYDDDLATRPSLTCDGLVCIPVPGWVNVLNLSTGESVGFPSGPDPVTNYYDYQLSSELEEPNVLGYWWNMFPAFWAMGFGRDIVDRSYKVVRMFFDPNHFAEVLDVSIGEWRRLLNPPPYKVDARRKSACVNGSIYWLELHDKFCVLALDLHTEEFRVFPPPPFCSESDQVVNLENRLAIARANPWSGCTLEIRCLDAQEETWSLVYSIDLMGISTPRPPRVWFRPVAISKQGNVFFYDSKKRLFKYHPRTSLLLCLSPDIQVVSPSVENLVSLRPSSSHPTTFRYQSGFHNLELLPPRYLISRIFRKIESRIPPCILLTTALASLVVFRYFAVLSRS</sequence>
<evidence type="ECO:0000259" key="2">
    <source>
        <dbReference type="Pfam" id="PF07734"/>
    </source>
</evidence>
<name>A0ABM0ZLF2_CAMSA</name>
<dbReference type="InterPro" id="IPR006527">
    <property type="entry name" value="F-box-assoc_dom_typ1"/>
</dbReference>
<dbReference type="InterPro" id="IPR017451">
    <property type="entry name" value="F-box-assoc_interact_dom"/>
</dbReference>
<protein>
    <submittedName>
        <fullName evidence="4">F-box/LRR-repeat protein At2g43260-like isoform X1</fullName>
    </submittedName>
</protein>
<keyword evidence="1" id="KW-0472">Membrane</keyword>
<organism evidence="3 4">
    <name type="scientific">Camelina sativa</name>
    <name type="common">False flax</name>
    <name type="synonym">Myagrum sativum</name>
    <dbReference type="NCBI Taxonomy" id="90675"/>
    <lineage>
        <taxon>Eukaryota</taxon>
        <taxon>Viridiplantae</taxon>
        <taxon>Streptophyta</taxon>
        <taxon>Embryophyta</taxon>
        <taxon>Tracheophyta</taxon>
        <taxon>Spermatophyta</taxon>
        <taxon>Magnoliopsida</taxon>
        <taxon>eudicotyledons</taxon>
        <taxon>Gunneridae</taxon>
        <taxon>Pentapetalae</taxon>
        <taxon>rosids</taxon>
        <taxon>malvids</taxon>
        <taxon>Brassicales</taxon>
        <taxon>Brassicaceae</taxon>
        <taxon>Camelineae</taxon>
        <taxon>Camelina</taxon>
    </lineage>
</organism>
<dbReference type="Proteomes" id="UP000694864">
    <property type="component" value="Chromosome 6"/>
</dbReference>
<gene>
    <name evidence="4" type="primary">LOC104792846</name>
</gene>
<accession>A0ABM0ZLF2</accession>
<evidence type="ECO:0000313" key="4">
    <source>
        <dbReference type="RefSeq" id="XP_010517388.1"/>
    </source>
</evidence>
<dbReference type="Pfam" id="PF07734">
    <property type="entry name" value="FBA_1"/>
    <property type="match status" value="1"/>
</dbReference>
<evidence type="ECO:0000256" key="1">
    <source>
        <dbReference type="SAM" id="Phobius"/>
    </source>
</evidence>
<dbReference type="PANTHER" id="PTHR31111:SF113">
    <property type="entry name" value="F-BOX ASSOCIATED UBIQUITINATION EFFECTOR FAMILY PROTEIN"/>
    <property type="match status" value="1"/>
</dbReference>
<dbReference type="InterPro" id="IPR011043">
    <property type="entry name" value="Gal_Oxase/kelch_b-propeller"/>
</dbReference>
<keyword evidence="3" id="KW-1185">Reference proteome</keyword>
<reference evidence="3" key="1">
    <citation type="journal article" date="2014" name="Nat. Commun.">
        <title>The emerging biofuel crop Camelina sativa retains a highly undifferentiated hexaploid genome structure.</title>
        <authorList>
            <person name="Kagale S."/>
            <person name="Koh C."/>
            <person name="Nixon J."/>
            <person name="Bollina V."/>
            <person name="Clarke W.E."/>
            <person name="Tuteja R."/>
            <person name="Spillane C."/>
            <person name="Robinson S.J."/>
            <person name="Links M.G."/>
            <person name="Clarke C."/>
            <person name="Higgins E.E."/>
            <person name="Huebert T."/>
            <person name="Sharpe A.G."/>
            <person name="Parkin I.A."/>
        </authorList>
    </citation>
    <scope>NUCLEOTIDE SEQUENCE [LARGE SCALE GENOMIC DNA]</scope>
    <source>
        <strain evidence="3">cv. DH55</strain>
    </source>
</reference>
<proteinExistence type="predicted"/>
<feature type="domain" description="F-box associated beta-propeller type 1" evidence="2">
    <location>
        <begin position="133"/>
        <end position="267"/>
    </location>
</feature>
<dbReference type="SUPFAM" id="SSF50965">
    <property type="entry name" value="Galactose oxidase, central domain"/>
    <property type="match status" value="1"/>
</dbReference>
<keyword evidence="1" id="KW-0812">Transmembrane</keyword>
<feature type="transmembrane region" description="Helical" evidence="1">
    <location>
        <begin position="372"/>
        <end position="392"/>
    </location>
</feature>